<evidence type="ECO:0000256" key="1">
    <source>
        <dbReference type="SAM" id="Phobius"/>
    </source>
</evidence>
<dbReference type="EMBL" id="LZLS01000207">
    <property type="protein sequence ID" value="OBK21267.1"/>
    <property type="molecule type" value="Genomic_DNA"/>
</dbReference>
<reference evidence="2 3" key="1">
    <citation type="submission" date="2016-06" db="EMBL/GenBank/DDBJ databases">
        <authorList>
            <person name="Kjaerup R.B."/>
            <person name="Dalgaard T.S."/>
            <person name="Juul-Madsen H.R."/>
        </authorList>
    </citation>
    <scope>NUCLEOTIDE SEQUENCE [LARGE SCALE GENOMIC DNA]</scope>
    <source>
        <strain evidence="2 3">1165133.8</strain>
    </source>
</reference>
<feature type="transmembrane region" description="Helical" evidence="1">
    <location>
        <begin position="407"/>
        <end position="423"/>
    </location>
</feature>
<feature type="transmembrane region" description="Helical" evidence="1">
    <location>
        <begin position="381"/>
        <end position="401"/>
    </location>
</feature>
<feature type="transmembrane region" description="Helical" evidence="1">
    <location>
        <begin position="430"/>
        <end position="448"/>
    </location>
</feature>
<gene>
    <name evidence="2" type="ORF">A5634_10695</name>
</gene>
<evidence type="ECO:0000313" key="2">
    <source>
        <dbReference type="EMBL" id="OBK21267.1"/>
    </source>
</evidence>
<feature type="transmembrane region" description="Helical" evidence="1">
    <location>
        <begin position="261"/>
        <end position="289"/>
    </location>
</feature>
<feature type="transmembrane region" description="Helical" evidence="1">
    <location>
        <begin position="180"/>
        <end position="204"/>
    </location>
</feature>
<organism evidence="2 3">
    <name type="scientific">Mycobacterium asiaticum</name>
    <dbReference type="NCBI Taxonomy" id="1790"/>
    <lineage>
        <taxon>Bacteria</taxon>
        <taxon>Bacillati</taxon>
        <taxon>Actinomycetota</taxon>
        <taxon>Actinomycetes</taxon>
        <taxon>Mycobacteriales</taxon>
        <taxon>Mycobacteriaceae</taxon>
        <taxon>Mycobacterium</taxon>
    </lineage>
</organism>
<feature type="transmembrane region" description="Helical" evidence="1">
    <location>
        <begin position="216"/>
        <end position="249"/>
    </location>
</feature>
<sequence>MRIARREAVAVSVAVVLVAAAFVLPRLDWGINPRRDTGLERFGTHAGAAPIFGYWDAHFGWATAAAIAIAVAVVVWGPVVAQRFSWWLLTLVTWATAAAWAFALAMIDGWQRGFAGRLTTRDEYLSEVPGVTDIPATVRTFASRIVDFQPHSWTTHVSGHPPGALLSFVWLDRIGLSGGAWAGLLCLLVGSSAAAAVVVTVRTLAGEDMARRAAPFVAVAPTAIWVAVSADGYFAGVAAWGIALLALAVHGATRFPAVVGAAAGLVLGWCLFLSYGLVLMGMPALAVLVSAANWRAALRTLGPAVLAAVAVAATFAIAGFYWFDGYDLVQQRYWQGVAKDRPFQYWSWANLACVVCSIGLGSVAGVGRVFDRVAICRRSGFHLLLVAALAAIVFADLSMLSKAETERIWLPFTIWLTAAPALLPVRSHRMWLAINAIGALLINSFIFTNW</sequence>
<feature type="transmembrane region" description="Helical" evidence="1">
    <location>
        <begin position="343"/>
        <end position="369"/>
    </location>
</feature>
<comment type="caution">
    <text evidence="2">The sequence shown here is derived from an EMBL/GenBank/DDBJ whole genome shotgun (WGS) entry which is preliminary data.</text>
</comment>
<keyword evidence="1" id="KW-0472">Membrane</keyword>
<dbReference type="Proteomes" id="UP000093928">
    <property type="component" value="Unassembled WGS sequence"/>
</dbReference>
<proteinExistence type="predicted"/>
<feature type="transmembrane region" description="Helical" evidence="1">
    <location>
        <begin position="301"/>
        <end position="323"/>
    </location>
</feature>
<dbReference type="OrthoDB" id="5242248at2"/>
<name>A0A1A3NLN3_MYCAS</name>
<feature type="transmembrane region" description="Helical" evidence="1">
    <location>
        <begin position="59"/>
        <end position="79"/>
    </location>
</feature>
<feature type="transmembrane region" description="Helical" evidence="1">
    <location>
        <begin position="86"/>
        <end position="107"/>
    </location>
</feature>
<evidence type="ECO:0000313" key="3">
    <source>
        <dbReference type="Proteomes" id="UP000093928"/>
    </source>
</evidence>
<dbReference type="RefSeq" id="WP_065146584.1">
    <property type="nucleotide sequence ID" value="NZ_LZLS01000207.1"/>
</dbReference>
<keyword evidence="1" id="KW-0812">Transmembrane</keyword>
<evidence type="ECO:0008006" key="4">
    <source>
        <dbReference type="Google" id="ProtNLM"/>
    </source>
</evidence>
<accession>A0A1A3NLN3</accession>
<protein>
    <recommendedName>
        <fullName evidence="4">Integral membrane protein</fullName>
    </recommendedName>
</protein>
<dbReference type="AlphaFoldDB" id="A0A1A3NLN3"/>
<keyword evidence="1" id="KW-1133">Transmembrane helix</keyword>